<keyword evidence="2" id="KW-1185">Reference proteome</keyword>
<name>A0ABW9A6C2_9BURK</name>
<dbReference type="Proteomes" id="UP001629246">
    <property type="component" value="Unassembled WGS sequence"/>
</dbReference>
<evidence type="ECO:0008006" key="3">
    <source>
        <dbReference type="Google" id="ProtNLM"/>
    </source>
</evidence>
<sequence length="94" mass="10230">MMSKTALVAGIERSSFDGGLVGCMPVRSVSLADACQMPLRIAIRNEDGEIYRVIGANGSEDFFQALSQLTALNFFDELSDPDRPGDGYHAIFVR</sequence>
<comment type="caution">
    <text evidence="1">The sequence shown here is derived from an EMBL/GenBank/DDBJ whole genome shotgun (WGS) entry which is preliminary data.</text>
</comment>
<organism evidence="1 2">
    <name type="scientific">Herbaspirillum lusitanum</name>
    <dbReference type="NCBI Taxonomy" id="213312"/>
    <lineage>
        <taxon>Bacteria</taxon>
        <taxon>Pseudomonadati</taxon>
        <taxon>Pseudomonadota</taxon>
        <taxon>Betaproteobacteria</taxon>
        <taxon>Burkholderiales</taxon>
        <taxon>Oxalobacteraceae</taxon>
        <taxon>Herbaspirillum</taxon>
    </lineage>
</organism>
<proteinExistence type="predicted"/>
<reference evidence="1 2" key="1">
    <citation type="journal article" date="2024" name="Chem. Sci.">
        <title>Discovery of megapolipeptins by genome mining of a Burkholderiales bacteria collection.</title>
        <authorList>
            <person name="Paulo B.S."/>
            <person name="Recchia M.J.J."/>
            <person name="Lee S."/>
            <person name="Fergusson C.H."/>
            <person name="Romanowski S.B."/>
            <person name="Hernandez A."/>
            <person name="Krull N."/>
            <person name="Liu D.Y."/>
            <person name="Cavanagh H."/>
            <person name="Bos A."/>
            <person name="Gray C.A."/>
            <person name="Murphy B.T."/>
            <person name="Linington R.G."/>
            <person name="Eustaquio A.S."/>
        </authorList>
    </citation>
    <scope>NUCLEOTIDE SEQUENCE [LARGE SCALE GENOMIC DNA]</scope>
    <source>
        <strain evidence="1 2">RL21-008-BIB-A</strain>
    </source>
</reference>
<protein>
    <recommendedName>
        <fullName evidence="3">KTSC domain-containing protein</fullName>
    </recommendedName>
</protein>
<dbReference type="EMBL" id="JAQQFM010000002">
    <property type="protein sequence ID" value="MFL9923420.1"/>
    <property type="molecule type" value="Genomic_DNA"/>
</dbReference>
<accession>A0ABW9A6C2</accession>
<evidence type="ECO:0000313" key="2">
    <source>
        <dbReference type="Proteomes" id="UP001629246"/>
    </source>
</evidence>
<dbReference type="RefSeq" id="WP_408155060.1">
    <property type="nucleotide sequence ID" value="NZ_JAQQFM010000002.1"/>
</dbReference>
<gene>
    <name evidence="1" type="ORF">PQR62_04030</name>
</gene>
<evidence type="ECO:0000313" key="1">
    <source>
        <dbReference type="EMBL" id="MFL9923420.1"/>
    </source>
</evidence>